<comment type="caution">
    <text evidence="1">The sequence shown here is derived from an EMBL/GenBank/DDBJ whole genome shotgun (WGS) entry which is preliminary data.</text>
</comment>
<name>A0ABW2F3U4_9BACL</name>
<dbReference type="InterPro" id="IPR035093">
    <property type="entry name" value="RelE/ParE_toxin_dom_sf"/>
</dbReference>
<reference evidence="2" key="1">
    <citation type="journal article" date="2019" name="Int. J. Syst. Evol. Microbiol.">
        <title>The Global Catalogue of Microorganisms (GCM) 10K type strain sequencing project: providing services to taxonomists for standard genome sequencing and annotation.</title>
        <authorList>
            <consortium name="The Broad Institute Genomics Platform"/>
            <consortium name="The Broad Institute Genome Sequencing Center for Infectious Disease"/>
            <person name="Wu L."/>
            <person name="Ma J."/>
        </authorList>
    </citation>
    <scope>NUCLEOTIDE SEQUENCE [LARGE SCALE GENOMIC DNA]</scope>
    <source>
        <strain evidence="2">KCTC 12907</strain>
    </source>
</reference>
<proteinExistence type="predicted"/>
<dbReference type="RefSeq" id="WP_378047972.1">
    <property type="nucleotide sequence ID" value="NZ_JBHMDN010000016.1"/>
</dbReference>
<dbReference type="EMBL" id="JBHTAI010000002">
    <property type="protein sequence ID" value="MFC7147845.1"/>
    <property type="molecule type" value="Genomic_DNA"/>
</dbReference>
<dbReference type="Gene3D" id="3.30.2310.20">
    <property type="entry name" value="RelE-like"/>
    <property type="match status" value="1"/>
</dbReference>
<dbReference type="Proteomes" id="UP001596378">
    <property type="component" value="Unassembled WGS sequence"/>
</dbReference>
<evidence type="ECO:0000313" key="2">
    <source>
        <dbReference type="Proteomes" id="UP001596378"/>
    </source>
</evidence>
<sequence length="101" mass="11968">MRIIWKQTALQSLIKLDAWREENEWPAIAEHLVEIIESYFNQQDVSVFLPGREVSIKGMPVNMRMTLVRPGKSDPYKVFYRYNGDAIEIFLIRHPYQKSLL</sequence>
<organism evidence="1 2">
    <name type="scientific">Cohnella cellulosilytica</name>
    <dbReference type="NCBI Taxonomy" id="986710"/>
    <lineage>
        <taxon>Bacteria</taxon>
        <taxon>Bacillati</taxon>
        <taxon>Bacillota</taxon>
        <taxon>Bacilli</taxon>
        <taxon>Bacillales</taxon>
        <taxon>Paenibacillaceae</taxon>
        <taxon>Cohnella</taxon>
    </lineage>
</organism>
<gene>
    <name evidence="1" type="ORF">ACFQMJ_04785</name>
</gene>
<protein>
    <submittedName>
        <fullName evidence="1">Type II toxin-antitoxin system RelE/ParE family toxin</fullName>
    </submittedName>
</protein>
<accession>A0ABW2F3U4</accession>
<evidence type="ECO:0000313" key="1">
    <source>
        <dbReference type="EMBL" id="MFC7147845.1"/>
    </source>
</evidence>
<keyword evidence="2" id="KW-1185">Reference proteome</keyword>